<keyword evidence="3" id="KW-0805">Transcription regulation</keyword>
<dbReference type="SUPFAM" id="SSF52540">
    <property type="entry name" value="P-loop containing nucleoside triphosphate hydrolases"/>
    <property type="match status" value="3"/>
</dbReference>
<keyword evidence="4 6" id="KW-0342">GTP-binding</keyword>
<name>A0A8W8IV18_MAGGI</name>
<feature type="domain" description="Strawberry notch AAA" evidence="11">
    <location>
        <begin position="292"/>
        <end position="603"/>
    </location>
</feature>
<evidence type="ECO:0000259" key="10">
    <source>
        <dbReference type="Pfam" id="PF13871"/>
    </source>
</evidence>
<feature type="transmembrane region" description="Helical" evidence="9">
    <location>
        <begin position="20"/>
        <end position="38"/>
    </location>
</feature>
<proteinExistence type="inferred from homology"/>
<evidence type="ECO:0000313" key="14">
    <source>
        <dbReference type="Proteomes" id="UP000005408"/>
    </source>
</evidence>
<dbReference type="Pfam" id="PF13871">
    <property type="entry name" value="Helicase_C_4"/>
    <property type="match status" value="1"/>
</dbReference>
<dbReference type="EnsemblMetazoa" id="G15809.2">
    <property type="protein sequence ID" value="G15809.2:cds"/>
    <property type="gene ID" value="G15809"/>
</dbReference>
<feature type="binding site" evidence="7">
    <location>
        <position position="100"/>
    </location>
    <ligand>
        <name>Mg(2+)</name>
        <dbReference type="ChEBI" id="CHEBI:18420"/>
    </ligand>
</feature>
<dbReference type="InterPro" id="IPR039187">
    <property type="entry name" value="SNO_AAA"/>
</dbReference>
<dbReference type="GO" id="GO:0005525">
    <property type="term" value="F:GTP binding"/>
    <property type="evidence" value="ECO:0007669"/>
    <property type="project" value="UniProtKB-KW"/>
</dbReference>
<dbReference type="InterPro" id="IPR057332">
    <property type="entry name" value="SBNO_a/b_dom"/>
</dbReference>
<dbReference type="GO" id="GO:0042393">
    <property type="term" value="F:histone binding"/>
    <property type="evidence" value="ECO:0007669"/>
    <property type="project" value="TreeGrafter"/>
</dbReference>
<organism evidence="13 14">
    <name type="scientific">Magallana gigas</name>
    <name type="common">Pacific oyster</name>
    <name type="synonym">Crassostrea gigas</name>
    <dbReference type="NCBI Taxonomy" id="29159"/>
    <lineage>
        <taxon>Eukaryota</taxon>
        <taxon>Metazoa</taxon>
        <taxon>Spiralia</taxon>
        <taxon>Lophotrochozoa</taxon>
        <taxon>Mollusca</taxon>
        <taxon>Bivalvia</taxon>
        <taxon>Autobranchia</taxon>
        <taxon>Pteriomorphia</taxon>
        <taxon>Ostreida</taxon>
        <taxon>Ostreoidea</taxon>
        <taxon>Ostreidae</taxon>
        <taxon>Magallana</taxon>
    </lineage>
</organism>
<dbReference type="PANTHER" id="PTHR12706:SF33">
    <property type="entry name" value="PROTEIN WITH HELICASE_C DOMAIN"/>
    <property type="match status" value="1"/>
</dbReference>
<evidence type="ECO:0000259" key="11">
    <source>
        <dbReference type="Pfam" id="PF13872"/>
    </source>
</evidence>
<keyword evidence="7" id="KW-0479">Metal-binding</keyword>
<feature type="binding site" evidence="6">
    <location>
        <begin position="179"/>
        <end position="182"/>
    </location>
    <ligand>
        <name>GTP</name>
        <dbReference type="ChEBI" id="CHEBI:37565"/>
    </ligand>
</feature>
<dbReference type="GO" id="GO:0006355">
    <property type="term" value="P:regulation of DNA-templated transcription"/>
    <property type="evidence" value="ECO:0007669"/>
    <property type="project" value="InterPro"/>
</dbReference>
<dbReference type="GO" id="GO:0046872">
    <property type="term" value="F:metal ion binding"/>
    <property type="evidence" value="ECO:0007669"/>
    <property type="project" value="UniProtKB-KW"/>
</dbReference>
<dbReference type="InterPro" id="IPR006689">
    <property type="entry name" value="Small_GTPase_ARF/SAR"/>
</dbReference>
<reference evidence="13" key="1">
    <citation type="submission" date="2022-08" db="UniProtKB">
        <authorList>
            <consortium name="EnsemblMetazoa"/>
        </authorList>
    </citation>
    <scope>IDENTIFICATION</scope>
    <source>
        <strain evidence="13">05x7-T-G4-1.051#20</strain>
    </source>
</reference>
<keyword evidence="9" id="KW-1133">Transmembrane helix</keyword>
<dbReference type="SMART" id="SM00177">
    <property type="entry name" value="ARF"/>
    <property type="match status" value="1"/>
</dbReference>
<dbReference type="PANTHER" id="PTHR12706">
    <property type="entry name" value="STRAWBERRY NOTCH-RELATED"/>
    <property type="match status" value="1"/>
</dbReference>
<dbReference type="Pfam" id="PF13872">
    <property type="entry name" value="AAA_34"/>
    <property type="match status" value="1"/>
</dbReference>
<dbReference type="PROSITE" id="PS51417">
    <property type="entry name" value="ARF"/>
    <property type="match status" value="1"/>
</dbReference>
<accession>A0A8W8IV18</accession>
<evidence type="ECO:0000256" key="3">
    <source>
        <dbReference type="ARBA" id="ARBA00023015"/>
    </source>
</evidence>
<keyword evidence="5" id="KW-0804">Transcription</keyword>
<keyword evidence="14" id="KW-1185">Reference proteome</keyword>
<evidence type="ECO:0000256" key="4">
    <source>
        <dbReference type="ARBA" id="ARBA00023134"/>
    </source>
</evidence>
<feature type="binding site" evidence="6">
    <location>
        <position position="122"/>
    </location>
    <ligand>
        <name>GTP</name>
        <dbReference type="ChEBI" id="CHEBI:37565"/>
    </ligand>
</feature>
<evidence type="ECO:0000256" key="5">
    <source>
        <dbReference type="ARBA" id="ARBA00023163"/>
    </source>
</evidence>
<dbReference type="GO" id="GO:0005634">
    <property type="term" value="C:nucleus"/>
    <property type="evidence" value="ECO:0007669"/>
    <property type="project" value="TreeGrafter"/>
</dbReference>
<evidence type="ECO:0000256" key="2">
    <source>
        <dbReference type="ARBA" id="ARBA00022741"/>
    </source>
</evidence>
<dbReference type="Pfam" id="PF25373">
    <property type="entry name" value="SBNO"/>
    <property type="match status" value="1"/>
</dbReference>
<dbReference type="NCBIfam" id="TIGR00231">
    <property type="entry name" value="small_GTP"/>
    <property type="match status" value="1"/>
</dbReference>
<evidence type="ECO:0000256" key="7">
    <source>
        <dbReference type="PIRSR" id="PIRSR606689-2"/>
    </source>
</evidence>
<dbReference type="SMART" id="SM00178">
    <property type="entry name" value="SAR"/>
    <property type="match status" value="1"/>
</dbReference>
<evidence type="ECO:0000256" key="6">
    <source>
        <dbReference type="PIRSR" id="PIRSR606689-1"/>
    </source>
</evidence>
<keyword evidence="9" id="KW-0812">Transmembrane</keyword>
<dbReference type="GO" id="GO:0003924">
    <property type="term" value="F:GTPase activity"/>
    <property type="evidence" value="ECO:0007669"/>
    <property type="project" value="InterPro"/>
</dbReference>
<evidence type="ECO:0000313" key="13">
    <source>
        <dbReference type="EnsemblMetazoa" id="G15809.2:cds"/>
    </source>
</evidence>
<sequence length="1438" mass="160667">MDSSSNSWVKYILETRPSSIIVSGVVTTAFAYGVYRLFKWLNNRLTYVQFDEYFENVENTTAPNPPRLRVLVVGLDGSGKTAFVECLGKGKKENSMPRPTVGFNIKSVTIGDTLFDIWDVGGSELCRKYWKEFVKDIDVIVWVADSTADEARLQENSDAIREFLSLEVTKNIPVLFVANKQDRKNALSPHELLQKMKNVNFEAFCPNESKMATPYQNIMAGTSVHPILQQIDQLNALYQPAIPSQTGIGPSSPTANKENEELKLQDEGVQEAVSSEVFSVYQHKEIVKGCCPHPGDIVEAGPLAALSQPDPMYPLTESLPEEVIKEGKLSSLQLEGVLYACQQHMRILPSGQRAGFFIGDAAGVGKGRQIAGIILDNYARGRTKHIWFTISSDLIVDSRRDLTDIGCHVRVIDGCQELDRETRVLGLPADFKEGVVFSTYATLVSSVQRGVFNGSKQSRLQQLVNWCGGEEFDGCLVFDECHKAKNFVPGKEQASTKVALAVTTIQRLLPKARVLYCSATGVTDVKNMAFMERLGLWGVGAQFRSFEQFIEFVQKKGLGMAEMLAMEMKMSGMYVSRGLSYKQAEFSTVEIPLTEEQRKVYDTSAHVWNELRKALESAIVRTNYSGSRIWSQFWSCHQRFFKHLCIGMKIPTIVKEAQTSLENGCCVVIGLQSTGEASFESEFSKNKGKVTGFVSLCKEIFSRFITQHFPIMIESQNKEEVLVDEWSKQARDLLLGFAEKINLPNSPLDEIIDKLGGPHCVAEMTGRKGRIIRHSPEETPRYELRTANAESYGGIESLNVQERNLFMEGKKLVAIISDAASTGISLHADIRCPNQRRRVHLTVELPWSADKAVQQLGRSHRSNQSSGPLYKLLTTDLGGERRFAAAVARRLQSLGALTKGDRRAASGADLTEFNFDTPYGRNALRAMYQSVCTRKLLPGINMKSVSEKYNEEDFLAVMQESLILMGLIDVEALRVGIQIKDKDAGDVSRFLNRILGLSVAKQNCIFKYFMECMTVSIENAKSEGRYNEGLLDITASSVEMVGKPKEVFTEFNKNHAVTTSVELMVDRGMSWEMATTRADNFKGKYDGFYVSKRDMYGKKMYLLATQKEGSSHLFTIARPNTGLSQFDEEKTDLMHRYSPVSADKAESPWKEQYEKSKNQCMHGRGCKHGAYCRVGSRCYTIHLLCGNILSHMSTLENALSSNAHKLGLSKWESTIRVVRVKLNNGERVVGVRYPVALIKFVERMMKEKSEAEQLILQANGAPGAGLTLSQPDQGQVRQLIIEEVTPVNPKSRSRALRPPVTLRNFFKPTLSSTDQTCREGAPATEKSSDSAERLSEPSRGDSEKSVLNEDSKLKEPNKPLIPVSDSSKISRKRALNDVDYSPVSKRKKQSNLATMFANVTKRKKETSNKTQLCPICKEEFKDISNADLNAHIDNCLIE</sequence>
<protein>
    <submittedName>
        <fullName evidence="13">Uncharacterized protein</fullName>
    </submittedName>
</protein>
<keyword evidence="2 6" id="KW-0547">Nucleotide-binding</keyword>
<feature type="binding site" evidence="7">
    <location>
        <position position="81"/>
    </location>
    <ligand>
        <name>Mg(2+)</name>
        <dbReference type="ChEBI" id="CHEBI:18420"/>
    </ligand>
</feature>
<comment type="similarity">
    <text evidence="1">Belongs to the SBNO family.</text>
</comment>
<dbReference type="FunFam" id="3.40.50.300:FF:000342">
    <property type="entry name" value="Protein strawberry notch homolog 2"/>
    <property type="match status" value="1"/>
</dbReference>
<evidence type="ECO:0000256" key="1">
    <source>
        <dbReference type="ARBA" id="ARBA00006992"/>
    </source>
</evidence>
<dbReference type="InterPro" id="IPR027417">
    <property type="entry name" value="P-loop_NTPase"/>
</dbReference>
<dbReference type="InterPro" id="IPR026937">
    <property type="entry name" value="SBNO_Helicase_C_dom"/>
</dbReference>
<evidence type="ECO:0000256" key="9">
    <source>
        <dbReference type="SAM" id="Phobius"/>
    </source>
</evidence>
<keyword evidence="9" id="KW-0472">Membrane</keyword>
<dbReference type="Gene3D" id="3.40.50.300">
    <property type="entry name" value="P-loop containing nucleotide triphosphate hydrolases"/>
    <property type="match status" value="2"/>
</dbReference>
<dbReference type="PRINTS" id="PR00328">
    <property type="entry name" value="SAR1GTPBP"/>
</dbReference>
<dbReference type="InterPro" id="IPR026741">
    <property type="entry name" value="SNO"/>
</dbReference>
<dbReference type="Gene3D" id="3.30.160.60">
    <property type="entry name" value="Classic Zinc Finger"/>
    <property type="match status" value="1"/>
</dbReference>
<evidence type="ECO:0000256" key="8">
    <source>
        <dbReference type="SAM" id="MobiDB-lite"/>
    </source>
</evidence>
<feature type="region of interest" description="Disordered" evidence="8">
    <location>
        <begin position="1307"/>
        <end position="1374"/>
    </location>
</feature>
<feature type="binding site" evidence="6">
    <location>
        <begin position="74"/>
        <end position="81"/>
    </location>
    <ligand>
        <name>GTP</name>
        <dbReference type="ChEBI" id="CHEBI:37565"/>
    </ligand>
</feature>
<feature type="domain" description="SBNO alpha/beta" evidence="12">
    <location>
        <begin position="1069"/>
        <end position="1177"/>
    </location>
</feature>
<evidence type="ECO:0000259" key="12">
    <source>
        <dbReference type="Pfam" id="PF25373"/>
    </source>
</evidence>
<dbReference type="Proteomes" id="UP000005408">
    <property type="component" value="Unassembled WGS sequence"/>
</dbReference>
<dbReference type="InterPro" id="IPR005225">
    <property type="entry name" value="Small_GTP-bd"/>
</dbReference>
<dbReference type="GO" id="GO:0031490">
    <property type="term" value="F:chromatin DNA binding"/>
    <property type="evidence" value="ECO:0007669"/>
    <property type="project" value="TreeGrafter"/>
</dbReference>
<dbReference type="Pfam" id="PF00025">
    <property type="entry name" value="Arf"/>
    <property type="match status" value="1"/>
</dbReference>
<feature type="domain" description="Strawberry notch helicase C" evidence="10">
    <location>
        <begin position="747"/>
        <end position="1032"/>
    </location>
</feature>
<keyword evidence="7" id="KW-0460">Magnesium</keyword>
<feature type="compositionally biased region" description="Basic and acidic residues" evidence="8">
    <location>
        <begin position="1326"/>
        <end position="1357"/>
    </location>
</feature>